<comment type="similarity">
    <text evidence="2">Belongs to the peptidase M43B family.</text>
</comment>
<evidence type="ECO:0000256" key="9">
    <source>
        <dbReference type="ARBA" id="ARBA00023157"/>
    </source>
</evidence>
<dbReference type="InterPro" id="IPR024079">
    <property type="entry name" value="MetalloPept_cat_dom_sf"/>
</dbReference>
<name>A0ABR3DBZ9_NEUIN</name>
<evidence type="ECO:0000256" key="6">
    <source>
        <dbReference type="ARBA" id="ARBA00022801"/>
    </source>
</evidence>
<evidence type="ECO:0000256" key="5">
    <source>
        <dbReference type="ARBA" id="ARBA00022729"/>
    </source>
</evidence>
<feature type="domain" description="Peptidase M43 pregnancy-associated plasma-A" evidence="11">
    <location>
        <begin position="202"/>
        <end position="285"/>
    </location>
</feature>
<evidence type="ECO:0000256" key="1">
    <source>
        <dbReference type="ARBA" id="ARBA00003174"/>
    </source>
</evidence>
<evidence type="ECO:0000313" key="12">
    <source>
        <dbReference type="EMBL" id="KAL0469783.1"/>
    </source>
</evidence>
<feature type="chain" id="PRO_5047325505" evidence="10">
    <location>
        <begin position="22"/>
        <end position="297"/>
    </location>
</feature>
<organism evidence="12 13">
    <name type="scientific">Neurospora intermedia</name>
    <dbReference type="NCBI Taxonomy" id="5142"/>
    <lineage>
        <taxon>Eukaryota</taxon>
        <taxon>Fungi</taxon>
        <taxon>Dikarya</taxon>
        <taxon>Ascomycota</taxon>
        <taxon>Pezizomycotina</taxon>
        <taxon>Sordariomycetes</taxon>
        <taxon>Sordariomycetidae</taxon>
        <taxon>Sordariales</taxon>
        <taxon>Sordariaceae</taxon>
        <taxon>Neurospora</taxon>
    </lineage>
</organism>
<evidence type="ECO:0000256" key="3">
    <source>
        <dbReference type="ARBA" id="ARBA00022670"/>
    </source>
</evidence>
<keyword evidence="9" id="KW-1015">Disulfide bond</keyword>
<dbReference type="EMBL" id="JAVLET010000005">
    <property type="protein sequence ID" value="KAL0469783.1"/>
    <property type="molecule type" value="Genomic_DNA"/>
</dbReference>
<accession>A0ABR3DBZ9</accession>
<keyword evidence="7" id="KW-0862">Zinc</keyword>
<evidence type="ECO:0000256" key="7">
    <source>
        <dbReference type="ARBA" id="ARBA00022833"/>
    </source>
</evidence>
<dbReference type="Proteomes" id="UP001451303">
    <property type="component" value="Unassembled WGS sequence"/>
</dbReference>
<evidence type="ECO:0000256" key="10">
    <source>
        <dbReference type="SAM" id="SignalP"/>
    </source>
</evidence>
<comment type="caution">
    <text evidence="12">The sequence shown here is derived from an EMBL/GenBank/DDBJ whole genome shotgun (WGS) entry which is preliminary data.</text>
</comment>
<keyword evidence="3" id="KW-0645">Protease</keyword>
<dbReference type="Gene3D" id="3.40.390.10">
    <property type="entry name" value="Collagenase (Catalytic Domain)"/>
    <property type="match status" value="1"/>
</dbReference>
<keyword evidence="13" id="KW-1185">Reference proteome</keyword>
<dbReference type="GO" id="GO:0008237">
    <property type="term" value="F:metallopeptidase activity"/>
    <property type="evidence" value="ECO:0007669"/>
    <property type="project" value="UniProtKB-KW"/>
</dbReference>
<proteinExistence type="inferred from homology"/>
<keyword evidence="8 12" id="KW-0482">Metalloprotease</keyword>
<sequence>MIFSKAVLAAAAMMASSTVFARRCGTPGMTPDQVTNFNTLATKAMTKLTAVKANFQKAELQDVEEKVIKVYVHVLANGTKVEDGYLDESQIHEQISVLNADFSSAKLSFNLQNVSYTIDNNWANGLEEYAFKSQLRRGDYSDLNLYFPLTLPDSLLGYSHFPVSLTGERQNATSPKDIFLLDGVVIRSDTLPFGNYAPYNLGRTATHETGHWFGLDHTFGAGGCEGKGDMIADTPFEASPAYGCPVGRDSCPDQEGLDPIHNFMDYSDDGCLEEFTPLQKAYMHSAFETYRQNVAGP</sequence>
<comment type="function">
    <text evidence="1">Secreted metalloproteinase that allows assimilation of proteinaceous substrates.</text>
</comment>
<dbReference type="Pfam" id="PF05572">
    <property type="entry name" value="Peptidase_M43"/>
    <property type="match status" value="1"/>
</dbReference>
<keyword evidence="4" id="KW-0479">Metal-binding</keyword>
<evidence type="ECO:0000256" key="2">
    <source>
        <dbReference type="ARBA" id="ARBA00008721"/>
    </source>
</evidence>
<gene>
    <name evidence="12" type="ORF">QR685DRAFT_527540</name>
</gene>
<evidence type="ECO:0000256" key="4">
    <source>
        <dbReference type="ARBA" id="ARBA00022723"/>
    </source>
</evidence>
<dbReference type="InterPro" id="IPR008754">
    <property type="entry name" value="Peptidase_M43"/>
</dbReference>
<feature type="signal peptide" evidence="10">
    <location>
        <begin position="1"/>
        <end position="21"/>
    </location>
</feature>
<keyword evidence="6" id="KW-0378">Hydrolase</keyword>
<evidence type="ECO:0000259" key="11">
    <source>
        <dbReference type="Pfam" id="PF05572"/>
    </source>
</evidence>
<reference evidence="12 13" key="1">
    <citation type="submission" date="2023-09" db="EMBL/GenBank/DDBJ databases">
        <title>Multi-omics analysis of a traditional fermented food reveals byproduct-associated fungal strains for waste-to-food upcycling.</title>
        <authorList>
            <consortium name="Lawrence Berkeley National Laboratory"/>
            <person name="Rekdal V.M."/>
            <person name="Villalobos-Escobedo J.M."/>
            <person name="Rodriguez-Valeron N."/>
            <person name="Garcia M.O."/>
            <person name="Vasquez D.P."/>
            <person name="Damayanti I."/>
            <person name="Sorensen P.M."/>
            <person name="Baidoo E.E."/>
            <person name="De Carvalho A.C."/>
            <person name="Riley R."/>
            <person name="Lipzen A."/>
            <person name="He G."/>
            <person name="Yan M."/>
            <person name="Haridas S."/>
            <person name="Daum C."/>
            <person name="Yoshinaga Y."/>
            <person name="Ng V."/>
            <person name="Grigoriev I.V."/>
            <person name="Munk R."/>
            <person name="Nuraida L."/>
            <person name="Wijaya C.H."/>
            <person name="Morales P.-C."/>
            <person name="Keasling J.D."/>
        </authorList>
    </citation>
    <scope>NUCLEOTIDE SEQUENCE [LARGE SCALE GENOMIC DNA]</scope>
    <source>
        <strain evidence="12 13">FGSC 2613</strain>
    </source>
</reference>
<evidence type="ECO:0000256" key="8">
    <source>
        <dbReference type="ARBA" id="ARBA00023049"/>
    </source>
</evidence>
<keyword evidence="5 10" id="KW-0732">Signal</keyword>
<dbReference type="PANTHER" id="PTHR47466">
    <property type="match status" value="1"/>
</dbReference>
<dbReference type="PANTHER" id="PTHR47466:SF1">
    <property type="entry name" value="METALLOPROTEASE MEP1 (AFU_ORTHOLOGUE AFUA_1G07730)-RELATED"/>
    <property type="match status" value="1"/>
</dbReference>
<dbReference type="SUPFAM" id="SSF55486">
    <property type="entry name" value="Metalloproteases ('zincins'), catalytic domain"/>
    <property type="match status" value="1"/>
</dbReference>
<protein>
    <submittedName>
        <fullName evidence="12">Metalloprotease 1</fullName>
    </submittedName>
</protein>
<dbReference type="CDD" id="cd04275">
    <property type="entry name" value="ZnMc_pappalysin_like"/>
    <property type="match status" value="1"/>
</dbReference>
<evidence type="ECO:0000313" key="13">
    <source>
        <dbReference type="Proteomes" id="UP001451303"/>
    </source>
</evidence>